<proteinExistence type="inferred from homology"/>
<evidence type="ECO:0000256" key="2">
    <source>
        <dbReference type="ARBA" id="ARBA00023002"/>
    </source>
</evidence>
<dbReference type="GO" id="GO:0048038">
    <property type="term" value="F:quinone binding"/>
    <property type="evidence" value="ECO:0007669"/>
    <property type="project" value="TreeGrafter"/>
</dbReference>
<gene>
    <name evidence="3" type="ORF">S12H4_26701</name>
</gene>
<sequence>MNFKDKVILVTGAADGIGKGIAIRFAECDGFVIVTDINREKGEELVNSLKDANKKADFIYMNVSDIEKNERIVSEIINKYKKVDILVNNAGICPIKSYKEITLSEWDKVIRINLTSVFFIIKEISKYMEQMGYGKIVNISSLGAKIGGINVGPHYVSSKGGIDALTRYFAKNLAKYNINVNAVSMSTTDTSLIKDWDKKIIEGIIKNTPLNRIACVDDVANIVLFLSSDKSSFITGEVVNVNGGLYMD</sequence>
<dbReference type="InterPro" id="IPR036291">
    <property type="entry name" value="NAD(P)-bd_dom_sf"/>
</dbReference>
<dbReference type="InterPro" id="IPR002347">
    <property type="entry name" value="SDR_fam"/>
</dbReference>
<dbReference type="PRINTS" id="PR00080">
    <property type="entry name" value="SDRFAMILY"/>
</dbReference>
<dbReference type="GO" id="GO:0006633">
    <property type="term" value="P:fatty acid biosynthetic process"/>
    <property type="evidence" value="ECO:0007669"/>
    <property type="project" value="TreeGrafter"/>
</dbReference>
<accession>X1TK05</accession>
<dbReference type="PANTHER" id="PTHR42760">
    <property type="entry name" value="SHORT-CHAIN DEHYDROGENASES/REDUCTASES FAMILY MEMBER"/>
    <property type="match status" value="1"/>
</dbReference>
<dbReference type="Pfam" id="PF13561">
    <property type="entry name" value="adh_short_C2"/>
    <property type="match status" value="1"/>
</dbReference>
<comment type="similarity">
    <text evidence="1">Belongs to the short-chain dehydrogenases/reductases (SDR) family.</text>
</comment>
<keyword evidence="2" id="KW-0560">Oxidoreductase</keyword>
<organism evidence="3">
    <name type="scientific">marine sediment metagenome</name>
    <dbReference type="NCBI Taxonomy" id="412755"/>
    <lineage>
        <taxon>unclassified sequences</taxon>
        <taxon>metagenomes</taxon>
        <taxon>ecological metagenomes</taxon>
    </lineage>
</organism>
<dbReference type="SUPFAM" id="SSF51735">
    <property type="entry name" value="NAD(P)-binding Rossmann-fold domains"/>
    <property type="match status" value="1"/>
</dbReference>
<dbReference type="Gene3D" id="3.40.50.720">
    <property type="entry name" value="NAD(P)-binding Rossmann-like Domain"/>
    <property type="match status" value="1"/>
</dbReference>
<dbReference type="EMBL" id="BARW01015176">
    <property type="protein sequence ID" value="GAI91686.1"/>
    <property type="molecule type" value="Genomic_DNA"/>
</dbReference>
<evidence type="ECO:0000313" key="3">
    <source>
        <dbReference type="EMBL" id="GAI91686.1"/>
    </source>
</evidence>
<comment type="caution">
    <text evidence="3">The sequence shown here is derived from an EMBL/GenBank/DDBJ whole genome shotgun (WGS) entry which is preliminary data.</text>
</comment>
<dbReference type="FunFam" id="3.40.50.720:FF:000173">
    <property type="entry name" value="3-oxoacyl-[acyl-carrier protein] reductase"/>
    <property type="match status" value="1"/>
</dbReference>
<dbReference type="PRINTS" id="PR00081">
    <property type="entry name" value="GDHRDH"/>
</dbReference>
<dbReference type="GO" id="GO:0016616">
    <property type="term" value="F:oxidoreductase activity, acting on the CH-OH group of donors, NAD or NADP as acceptor"/>
    <property type="evidence" value="ECO:0007669"/>
    <property type="project" value="TreeGrafter"/>
</dbReference>
<dbReference type="PANTHER" id="PTHR42760:SF133">
    <property type="entry name" value="3-OXOACYL-[ACYL-CARRIER-PROTEIN] REDUCTASE"/>
    <property type="match status" value="1"/>
</dbReference>
<protein>
    <submittedName>
        <fullName evidence="3">Uncharacterized protein</fullName>
    </submittedName>
</protein>
<name>X1TK05_9ZZZZ</name>
<dbReference type="AlphaFoldDB" id="X1TK05"/>
<evidence type="ECO:0000256" key="1">
    <source>
        <dbReference type="ARBA" id="ARBA00006484"/>
    </source>
</evidence>
<reference evidence="3" key="1">
    <citation type="journal article" date="2014" name="Front. Microbiol.">
        <title>High frequency of phylogenetically diverse reductive dehalogenase-homologous genes in deep subseafloor sedimentary metagenomes.</title>
        <authorList>
            <person name="Kawai M."/>
            <person name="Futagami T."/>
            <person name="Toyoda A."/>
            <person name="Takaki Y."/>
            <person name="Nishi S."/>
            <person name="Hori S."/>
            <person name="Arai W."/>
            <person name="Tsubouchi T."/>
            <person name="Morono Y."/>
            <person name="Uchiyama I."/>
            <person name="Ito T."/>
            <person name="Fujiyama A."/>
            <person name="Inagaki F."/>
            <person name="Takami H."/>
        </authorList>
    </citation>
    <scope>NUCLEOTIDE SEQUENCE</scope>
    <source>
        <strain evidence="3">Expedition CK06-06</strain>
    </source>
</reference>